<evidence type="ECO:0000313" key="11">
    <source>
        <dbReference type="EMBL" id="PPK95628.1"/>
    </source>
</evidence>
<dbReference type="InterPro" id="IPR027417">
    <property type="entry name" value="P-loop_NTPase"/>
</dbReference>
<evidence type="ECO:0000256" key="5">
    <source>
        <dbReference type="ARBA" id="ARBA00022694"/>
    </source>
</evidence>
<evidence type="ECO:0000256" key="2">
    <source>
        <dbReference type="ARBA" id="ARBA00007599"/>
    </source>
</evidence>
<comment type="similarity">
    <text evidence="2">Belongs to the TsaE family.</text>
</comment>
<dbReference type="PANTHER" id="PTHR33540">
    <property type="entry name" value="TRNA THREONYLCARBAMOYLADENOSINE BIOSYNTHESIS PROTEIN TSAE"/>
    <property type="match status" value="1"/>
</dbReference>
<protein>
    <recommendedName>
        <fullName evidence="3">tRNA threonylcarbamoyladenosine biosynthesis protein TsaE</fullName>
    </recommendedName>
    <alternativeName>
        <fullName evidence="10">t(6)A37 threonylcarbamoyladenosine biosynthesis protein TsaE</fullName>
    </alternativeName>
</protein>
<keyword evidence="6" id="KW-0479">Metal-binding</keyword>
<keyword evidence="8" id="KW-0067">ATP-binding</keyword>
<evidence type="ECO:0000256" key="9">
    <source>
        <dbReference type="ARBA" id="ARBA00022842"/>
    </source>
</evidence>
<evidence type="ECO:0000256" key="1">
    <source>
        <dbReference type="ARBA" id="ARBA00004496"/>
    </source>
</evidence>
<keyword evidence="7" id="KW-0547">Nucleotide-binding</keyword>
<evidence type="ECO:0000256" key="4">
    <source>
        <dbReference type="ARBA" id="ARBA00022490"/>
    </source>
</evidence>
<evidence type="ECO:0000256" key="10">
    <source>
        <dbReference type="ARBA" id="ARBA00032441"/>
    </source>
</evidence>
<organism evidence="11 12">
    <name type="scientific">Nonlabens xylanidelens</name>
    <dbReference type="NCBI Taxonomy" id="191564"/>
    <lineage>
        <taxon>Bacteria</taxon>
        <taxon>Pseudomonadati</taxon>
        <taxon>Bacteroidota</taxon>
        <taxon>Flavobacteriia</taxon>
        <taxon>Flavobacteriales</taxon>
        <taxon>Flavobacteriaceae</taxon>
        <taxon>Nonlabens</taxon>
    </lineage>
</organism>
<dbReference type="SUPFAM" id="SSF52540">
    <property type="entry name" value="P-loop containing nucleoside triphosphate hydrolases"/>
    <property type="match status" value="1"/>
</dbReference>
<evidence type="ECO:0000256" key="8">
    <source>
        <dbReference type="ARBA" id="ARBA00022840"/>
    </source>
</evidence>
<keyword evidence="5" id="KW-0819">tRNA processing</keyword>
<keyword evidence="12" id="KW-1185">Reference proteome</keyword>
<dbReference type="AlphaFoldDB" id="A0A2S6IN37"/>
<dbReference type="GO" id="GO:0002949">
    <property type="term" value="P:tRNA threonylcarbamoyladenosine modification"/>
    <property type="evidence" value="ECO:0007669"/>
    <property type="project" value="InterPro"/>
</dbReference>
<dbReference type="Proteomes" id="UP000239002">
    <property type="component" value="Unassembled WGS sequence"/>
</dbReference>
<dbReference type="NCBIfam" id="TIGR00150">
    <property type="entry name" value="T6A_YjeE"/>
    <property type="match status" value="1"/>
</dbReference>
<keyword evidence="4" id="KW-0963">Cytoplasm</keyword>
<dbReference type="GO" id="GO:0005524">
    <property type="term" value="F:ATP binding"/>
    <property type="evidence" value="ECO:0007669"/>
    <property type="project" value="UniProtKB-KW"/>
</dbReference>
<dbReference type="GO" id="GO:0046872">
    <property type="term" value="F:metal ion binding"/>
    <property type="evidence" value="ECO:0007669"/>
    <property type="project" value="UniProtKB-KW"/>
</dbReference>
<dbReference type="Pfam" id="PF02367">
    <property type="entry name" value="TsaE"/>
    <property type="match status" value="1"/>
</dbReference>
<evidence type="ECO:0000256" key="6">
    <source>
        <dbReference type="ARBA" id="ARBA00022723"/>
    </source>
</evidence>
<evidence type="ECO:0000256" key="7">
    <source>
        <dbReference type="ARBA" id="ARBA00022741"/>
    </source>
</evidence>
<dbReference type="RefSeq" id="WP_104514931.1">
    <property type="nucleotide sequence ID" value="NZ_MQVW01000002.1"/>
</dbReference>
<name>A0A2S6IN37_9FLAO</name>
<evidence type="ECO:0000256" key="3">
    <source>
        <dbReference type="ARBA" id="ARBA00019010"/>
    </source>
</evidence>
<dbReference type="OrthoDB" id="9815896at2"/>
<dbReference type="PANTHER" id="PTHR33540:SF2">
    <property type="entry name" value="TRNA THREONYLCARBAMOYLADENOSINE BIOSYNTHESIS PROTEIN TSAE"/>
    <property type="match status" value="1"/>
</dbReference>
<gene>
    <name evidence="11" type="ORF">LY01_01219</name>
</gene>
<dbReference type="Gene3D" id="3.40.50.300">
    <property type="entry name" value="P-loop containing nucleotide triphosphate hydrolases"/>
    <property type="match status" value="1"/>
</dbReference>
<dbReference type="GO" id="GO:0005737">
    <property type="term" value="C:cytoplasm"/>
    <property type="evidence" value="ECO:0007669"/>
    <property type="project" value="UniProtKB-SubCell"/>
</dbReference>
<reference evidence="11 12" key="1">
    <citation type="submission" date="2018-02" db="EMBL/GenBank/DDBJ databases">
        <title>Genomic Encyclopedia of Archaeal and Bacterial Type Strains, Phase II (KMG-II): from individual species to whole genera.</title>
        <authorList>
            <person name="Goeker M."/>
        </authorList>
    </citation>
    <scope>NUCLEOTIDE SEQUENCE [LARGE SCALE GENOMIC DNA]</scope>
    <source>
        <strain evidence="11 12">DSM 16809</strain>
    </source>
</reference>
<dbReference type="InterPro" id="IPR003442">
    <property type="entry name" value="T6A_TsaE"/>
</dbReference>
<proteinExistence type="inferred from homology"/>
<comment type="subcellular location">
    <subcellularLocation>
        <location evidence="1">Cytoplasm</location>
    </subcellularLocation>
</comment>
<dbReference type="EMBL" id="PTJE01000002">
    <property type="protein sequence ID" value="PPK95628.1"/>
    <property type="molecule type" value="Genomic_DNA"/>
</dbReference>
<evidence type="ECO:0000313" key="12">
    <source>
        <dbReference type="Proteomes" id="UP000239002"/>
    </source>
</evidence>
<keyword evidence="9" id="KW-0460">Magnesium</keyword>
<sequence length="132" mass="15364">MKYKLEEIDRIAREILKRSKSKVILFDAPMGAGKTTLIKSVCRELGVEGEITSPTFSIVNQHSGRENKIYHFDLYRIENTNQLFDIGFEDYLENDAFCLIEWPEISISLLSDYQKVKINILDPETREITFIN</sequence>
<accession>A0A2S6IN37</accession>
<comment type="caution">
    <text evidence="11">The sequence shown here is derived from an EMBL/GenBank/DDBJ whole genome shotgun (WGS) entry which is preliminary data.</text>
</comment>